<reference evidence="2" key="1">
    <citation type="submission" date="2012-06" db="EMBL/GenBank/DDBJ databases">
        <title>The complete genome of Flexibacter litoralis DSM 6794.</title>
        <authorList>
            <person name="Lucas S."/>
            <person name="Copeland A."/>
            <person name="Lapidus A."/>
            <person name="Glavina del Rio T."/>
            <person name="Dalin E."/>
            <person name="Tice H."/>
            <person name="Bruce D."/>
            <person name="Goodwin L."/>
            <person name="Pitluck S."/>
            <person name="Peters L."/>
            <person name="Ovchinnikova G."/>
            <person name="Lu M."/>
            <person name="Kyrpides N."/>
            <person name="Mavromatis K."/>
            <person name="Ivanova N."/>
            <person name="Brettin T."/>
            <person name="Detter J.C."/>
            <person name="Han C."/>
            <person name="Larimer F."/>
            <person name="Land M."/>
            <person name="Hauser L."/>
            <person name="Markowitz V."/>
            <person name="Cheng J.-F."/>
            <person name="Hugenholtz P."/>
            <person name="Woyke T."/>
            <person name="Wu D."/>
            <person name="Spring S."/>
            <person name="Lang E."/>
            <person name="Kopitz M."/>
            <person name="Brambilla E."/>
            <person name="Klenk H.-P."/>
            <person name="Eisen J.A."/>
        </authorList>
    </citation>
    <scope>NUCLEOTIDE SEQUENCE [LARGE SCALE GENOMIC DNA]</scope>
    <source>
        <strain evidence="2">ATCC 23117 / DSM 6794 / NBRC 15988 / NCIMB 1366 / Sio-4</strain>
    </source>
</reference>
<dbReference type="AlphaFoldDB" id="I4AP04"/>
<name>I4AP04_BERLS</name>
<evidence type="ECO:0000313" key="2">
    <source>
        <dbReference type="Proteomes" id="UP000006054"/>
    </source>
</evidence>
<dbReference type="HOGENOM" id="CLU_1419605_0_0_10"/>
<keyword evidence="2" id="KW-1185">Reference proteome</keyword>
<dbReference type="Proteomes" id="UP000006054">
    <property type="component" value="Chromosome"/>
</dbReference>
<proteinExistence type="predicted"/>
<gene>
    <name evidence="1" type="ordered locus">Fleli_3365</name>
</gene>
<dbReference type="KEGG" id="fli:Fleli_3365"/>
<organism evidence="1 2">
    <name type="scientific">Bernardetia litoralis (strain ATCC 23117 / DSM 6794 / NBRC 15988 / NCIMB 1366 / Fx l1 / Sio-4)</name>
    <name type="common">Flexibacter litoralis</name>
    <dbReference type="NCBI Taxonomy" id="880071"/>
    <lineage>
        <taxon>Bacteria</taxon>
        <taxon>Pseudomonadati</taxon>
        <taxon>Bacteroidota</taxon>
        <taxon>Cytophagia</taxon>
        <taxon>Cytophagales</taxon>
        <taxon>Bernardetiaceae</taxon>
        <taxon>Bernardetia</taxon>
    </lineage>
</organism>
<protein>
    <submittedName>
        <fullName evidence="1">Uncharacterized protein</fullName>
    </submittedName>
</protein>
<dbReference type="EMBL" id="CP003345">
    <property type="protein sequence ID" value="AFM05689.1"/>
    <property type="molecule type" value="Genomic_DNA"/>
</dbReference>
<accession>I4AP04</accession>
<dbReference type="RefSeq" id="WP_014799116.1">
    <property type="nucleotide sequence ID" value="NC_018018.1"/>
</dbReference>
<evidence type="ECO:0000313" key="1">
    <source>
        <dbReference type="EMBL" id="AFM05689.1"/>
    </source>
</evidence>
<sequence length="191" mass="23056">MEKFKTEKPYSNLELRNIMLKLLEIKVLTEDEYNRIINDAYFSREKYYYQLAETLYLSEVKCCAFYNKKDIYRFEDKVSFYTSFIEKLITKFSKILKLKRLGNNIILTNGSKESQISIIGDVSKNIYSSLNYLLPKEKKVVEMYSNTDFVMMFFVLSEKQREIIYEERLIYFTSESYLEIEEWKNNSEPLF</sequence>